<dbReference type="InterPro" id="IPR013258">
    <property type="entry name" value="Striatin_N"/>
</dbReference>
<keyword evidence="10" id="KW-1185">Reference proteome</keyword>
<dbReference type="CDD" id="cd00200">
    <property type="entry name" value="WD40"/>
    <property type="match status" value="1"/>
</dbReference>
<dbReference type="Proteomes" id="UP000053815">
    <property type="component" value="Unassembled WGS sequence"/>
</dbReference>
<feature type="compositionally biased region" description="Low complexity" evidence="7">
    <location>
        <begin position="178"/>
        <end position="193"/>
    </location>
</feature>
<feature type="region of interest" description="Disordered" evidence="7">
    <location>
        <begin position="171"/>
        <end position="259"/>
    </location>
</feature>
<evidence type="ECO:0000256" key="5">
    <source>
        <dbReference type="ARBA" id="ARBA00023054"/>
    </source>
</evidence>
<dbReference type="Pfam" id="PF00400">
    <property type="entry name" value="WD40"/>
    <property type="match status" value="5"/>
</dbReference>
<dbReference type="SMART" id="SM00320">
    <property type="entry name" value="WD40"/>
    <property type="match status" value="7"/>
</dbReference>
<dbReference type="PROSITE" id="PS50082">
    <property type="entry name" value="WD_REPEATS_2"/>
    <property type="match status" value="4"/>
</dbReference>
<dbReference type="Pfam" id="PF08232">
    <property type="entry name" value="Striatin"/>
    <property type="match status" value="1"/>
</dbReference>
<evidence type="ECO:0000313" key="9">
    <source>
        <dbReference type="EMBL" id="GAN11201.1"/>
    </source>
</evidence>
<gene>
    <name evidence="9" type="ORF">MAM1_0503c10759</name>
</gene>
<dbReference type="OrthoDB" id="727118at2759"/>
<keyword evidence="2 6" id="KW-0853">WD repeat</keyword>
<evidence type="ECO:0000256" key="6">
    <source>
        <dbReference type="PROSITE-ProRule" id="PRU00221"/>
    </source>
</evidence>
<dbReference type="Gene3D" id="2.130.10.10">
    <property type="entry name" value="YVTN repeat-like/Quinoprotein amine dehydrogenase"/>
    <property type="match status" value="2"/>
</dbReference>
<name>A0A0C9MK86_9FUNG</name>
<feature type="domain" description="Striatin N-terminal" evidence="8">
    <location>
        <begin position="9"/>
        <end position="167"/>
    </location>
</feature>
<dbReference type="InterPro" id="IPR051488">
    <property type="entry name" value="WD_repeat_striatin"/>
</dbReference>
<keyword evidence="3" id="KW-0677">Repeat</keyword>
<accession>A0A0C9MK86</accession>
<evidence type="ECO:0000313" key="10">
    <source>
        <dbReference type="Proteomes" id="UP000053815"/>
    </source>
</evidence>
<dbReference type="PROSITE" id="PS50294">
    <property type="entry name" value="WD_REPEATS_REGION"/>
    <property type="match status" value="4"/>
</dbReference>
<dbReference type="STRING" id="91626.A0A0C9MK86"/>
<dbReference type="InterPro" id="IPR020472">
    <property type="entry name" value="WD40_PAC1"/>
</dbReference>
<dbReference type="AlphaFoldDB" id="A0A0C9MK86"/>
<keyword evidence="4" id="KW-0112">Calmodulin-binding</keyword>
<dbReference type="InterPro" id="IPR015943">
    <property type="entry name" value="WD40/YVTN_repeat-like_dom_sf"/>
</dbReference>
<reference evidence="9" key="1">
    <citation type="submission" date="2014-09" db="EMBL/GenBank/DDBJ databases">
        <title>Draft genome sequence of an oleaginous Mucoromycotina fungus Mucor ambiguus NBRC6742.</title>
        <authorList>
            <person name="Takeda I."/>
            <person name="Yamane N."/>
            <person name="Morita T."/>
            <person name="Tamano K."/>
            <person name="Machida M."/>
            <person name="Baker S."/>
            <person name="Koike H."/>
        </authorList>
    </citation>
    <scope>NUCLEOTIDE SEQUENCE</scope>
    <source>
        <strain evidence="9">NBRC 6742</strain>
    </source>
</reference>
<organism evidence="9">
    <name type="scientific">Mucor ambiguus</name>
    <dbReference type="NCBI Taxonomy" id="91626"/>
    <lineage>
        <taxon>Eukaryota</taxon>
        <taxon>Fungi</taxon>
        <taxon>Fungi incertae sedis</taxon>
        <taxon>Mucoromycota</taxon>
        <taxon>Mucoromycotina</taxon>
        <taxon>Mucoromycetes</taxon>
        <taxon>Mucorales</taxon>
        <taxon>Mucorineae</taxon>
        <taxon>Mucoraceae</taxon>
        <taxon>Mucor</taxon>
    </lineage>
</organism>
<sequence length="697" mass="77186">MSDQSTEYTLPGVLHYLQAEWRKFEREKNEWMIERAELKVISIKARIALLEGERRGVENIKLTLMKRVKMLEYALRQERKRHASVTTTNTSDNPTAITTTTTTKPTTTDNNIPSSIPTTIPSAALATTTTSSPPLTESAFTDNKLKEKSREVLKSCLQEINYLTSFPSKLPLTNALTSRSPNSSTERSSSIRRAPPPPSNSSNQSSPVLSAAGSRTQQRSESKSSSPLLPQYKYNSRSNGSSPIPKKSTLSQRDDVDVEVPANVDEVAMINNIKEEKEHYSASQDSEGLSQQIQEKFHLSEEKVMKLLKHASKGGQNKVDHERLLAGDFDSNQIGDIDSHLQLQPKIWKPRVTIKGHLDSIRTVGFHPNEMIAASGSDDGTVKIWNLQRATGKDGSATKKGSHEEADPSITFRGHTNVVTSVAISASQNRVYSASLDSTIRVWNLPAEDRGPFSPVDPSLNVATYIGHTDAIWDFKLSPDNYDDNLLASASADGTIKIWDTQTRGNLLKTSWTFDGISIEEDSHKNRVAPTSLDFCQTDVNKIVVSFANAKIRLYDIETGQVILTFKGSDDSYDNTFATQINRIISHPTMPLIVSGHEDRHIRFFDLKSGECMQSVSGHLDAVTSLHIDSTGRTMVSGGHDSSIRLWDIASKSCIQEFSAHRRKGDEGVLDVKFHKSFPWMISGGADGIVKVYHHGH</sequence>
<keyword evidence="5" id="KW-0175">Coiled coil</keyword>
<feature type="repeat" description="WD" evidence="6">
    <location>
        <begin position="354"/>
        <end position="388"/>
    </location>
</feature>
<dbReference type="InterPro" id="IPR001680">
    <property type="entry name" value="WD40_rpt"/>
</dbReference>
<dbReference type="PROSITE" id="PS00678">
    <property type="entry name" value="WD_REPEATS_1"/>
    <property type="match status" value="4"/>
</dbReference>
<protein>
    <submittedName>
        <fullName evidence="9">Striatin-3-like isoform 2</fullName>
    </submittedName>
</protein>
<dbReference type="EMBL" id="DF836792">
    <property type="protein sequence ID" value="GAN11201.1"/>
    <property type="molecule type" value="Genomic_DNA"/>
</dbReference>
<dbReference type="SUPFAM" id="SSF50978">
    <property type="entry name" value="WD40 repeat-like"/>
    <property type="match status" value="1"/>
</dbReference>
<evidence type="ECO:0000256" key="2">
    <source>
        <dbReference type="ARBA" id="ARBA00022574"/>
    </source>
</evidence>
<feature type="compositionally biased region" description="Polar residues" evidence="7">
    <location>
        <begin position="213"/>
        <end position="242"/>
    </location>
</feature>
<evidence type="ECO:0000259" key="8">
    <source>
        <dbReference type="Pfam" id="PF08232"/>
    </source>
</evidence>
<dbReference type="PANTHER" id="PTHR15653">
    <property type="entry name" value="STRIATIN"/>
    <property type="match status" value="1"/>
</dbReference>
<evidence type="ECO:0000256" key="3">
    <source>
        <dbReference type="ARBA" id="ARBA00022737"/>
    </source>
</evidence>
<evidence type="ECO:0000256" key="4">
    <source>
        <dbReference type="ARBA" id="ARBA00022860"/>
    </source>
</evidence>
<dbReference type="GO" id="GO:0005516">
    <property type="term" value="F:calmodulin binding"/>
    <property type="evidence" value="ECO:0007669"/>
    <property type="project" value="UniProtKB-KW"/>
</dbReference>
<feature type="compositionally biased region" description="Low complexity" evidence="7">
    <location>
        <begin position="200"/>
        <end position="212"/>
    </location>
</feature>
<comment type="similarity">
    <text evidence="1">Belongs to the WD repeat striatin family.</text>
</comment>
<dbReference type="InterPro" id="IPR019775">
    <property type="entry name" value="WD40_repeat_CS"/>
</dbReference>
<dbReference type="PRINTS" id="PR00320">
    <property type="entry name" value="GPROTEINBRPT"/>
</dbReference>
<proteinExistence type="inferred from homology"/>
<evidence type="ECO:0000256" key="1">
    <source>
        <dbReference type="ARBA" id="ARBA00009616"/>
    </source>
</evidence>
<feature type="repeat" description="WD" evidence="6">
    <location>
        <begin position="465"/>
        <end position="509"/>
    </location>
</feature>
<dbReference type="Gene3D" id="1.20.5.300">
    <property type="match status" value="1"/>
</dbReference>
<feature type="repeat" description="WD" evidence="6">
    <location>
        <begin position="616"/>
        <end position="657"/>
    </location>
</feature>
<feature type="compositionally biased region" description="Low complexity" evidence="7">
    <location>
        <begin position="86"/>
        <end position="120"/>
    </location>
</feature>
<dbReference type="InterPro" id="IPR036322">
    <property type="entry name" value="WD40_repeat_dom_sf"/>
</dbReference>
<evidence type="ECO:0000256" key="7">
    <source>
        <dbReference type="SAM" id="MobiDB-lite"/>
    </source>
</evidence>
<dbReference type="PANTHER" id="PTHR15653:SF0">
    <property type="entry name" value="CONNECTOR OF KINASE TO AP-1, ISOFORM E"/>
    <property type="match status" value="1"/>
</dbReference>
<feature type="repeat" description="WD" evidence="6">
    <location>
        <begin position="412"/>
        <end position="445"/>
    </location>
</feature>
<feature type="region of interest" description="Disordered" evidence="7">
    <location>
        <begin position="82"/>
        <end position="120"/>
    </location>
</feature>